<name>A0ABU1P7S5_9BURK</name>
<sequence>MECFFEKTLKKEFLILLNRKQRGERILLHLQTAQTAFLIIILS</sequence>
<reference evidence="1 2" key="1">
    <citation type="submission" date="2023-07" db="EMBL/GenBank/DDBJ databases">
        <title>Sorghum-associated microbial communities from plants grown in Nebraska, USA.</title>
        <authorList>
            <person name="Schachtman D."/>
        </authorList>
    </citation>
    <scope>NUCLEOTIDE SEQUENCE [LARGE SCALE GENOMIC DNA]</scope>
    <source>
        <strain evidence="1 2">596</strain>
    </source>
</reference>
<dbReference type="EMBL" id="JAVDSJ010000001">
    <property type="protein sequence ID" value="MDR6581961.1"/>
    <property type="molecule type" value="Genomic_DNA"/>
</dbReference>
<proteinExistence type="predicted"/>
<protein>
    <submittedName>
        <fullName evidence="1">Uncharacterized protein</fullName>
    </submittedName>
</protein>
<dbReference type="Proteomes" id="UP001260715">
    <property type="component" value="Unassembled WGS sequence"/>
</dbReference>
<keyword evidence="2" id="KW-1185">Reference proteome</keyword>
<evidence type="ECO:0000313" key="1">
    <source>
        <dbReference type="EMBL" id="MDR6581961.1"/>
    </source>
</evidence>
<gene>
    <name evidence="1" type="ORF">J2W50_000136</name>
</gene>
<organism evidence="1 2">
    <name type="scientific">Herbaspirillum frisingense</name>
    <dbReference type="NCBI Taxonomy" id="92645"/>
    <lineage>
        <taxon>Bacteria</taxon>
        <taxon>Pseudomonadati</taxon>
        <taxon>Pseudomonadota</taxon>
        <taxon>Betaproteobacteria</taxon>
        <taxon>Burkholderiales</taxon>
        <taxon>Oxalobacteraceae</taxon>
        <taxon>Herbaspirillum</taxon>
    </lineage>
</organism>
<evidence type="ECO:0000313" key="2">
    <source>
        <dbReference type="Proteomes" id="UP001260715"/>
    </source>
</evidence>
<comment type="caution">
    <text evidence="1">The sequence shown here is derived from an EMBL/GenBank/DDBJ whole genome shotgun (WGS) entry which is preliminary data.</text>
</comment>
<accession>A0ABU1P7S5</accession>